<dbReference type="Proteomes" id="UP000229434">
    <property type="component" value="Unassembled WGS sequence"/>
</dbReference>
<reference evidence="1 2" key="1">
    <citation type="journal article" date="2017" name="MBio">
        <title>Type VI secretion-mediated competition in the bee gut microbiome.</title>
        <authorList>
            <person name="Steele M.I."/>
            <person name="Kwong W.K."/>
            <person name="Powell J.E."/>
            <person name="Whiteley M."/>
            <person name="Moran N.A."/>
        </authorList>
    </citation>
    <scope>NUCLEOTIDE SEQUENCE [LARGE SCALE GENOMIC DNA]</scope>
    <source>
        <strain evidence="1 2">Nev3CBA3</strain>
    </source>
</reference>
<dbReference type="EMBL" id="MEIS01000088">
    <property type="protein sequence ID" value="PIT56655.1"/>
    <property type="molecule type" value="Genomic_DNA"/>
</dbReference>
<sequence>MIRKILTEIRKGPTILTLSQIIDIIKSLQLLKVEEILKNEKYFLEILDLLVESYSDSAIFEVNNNNKFFLEKFSDWLLKLGKKHPIGKNKDDLSSYSDIFLKEM</sequence>
<evidence type="ECO:0000313" key="2">
    <source>
        <dbReference type="Proteomes" id="UP000229434"/>
    </source>
</evidence>
<proteinExistence type="predicted"/>
<protein>
    <submittedName>
        <fullName evidence="1">Uncharacterized protein</fullName>
    </submittedName>
</protein>
<comment type="caution">
    <text evidence="1">The sequence shown here is derived from an EMBL/GenBank/DDBJ whole genome shotgun (WGS) entry which is preliminary data.</text>
</comment>
<organism evidence="1 2">
    <name type="scientific">Snodgrassella alvi</name>
    <dbReference type="NCBI Taxonomy" id="1196083"/>
    <lineage>
        <taxon>Bacteria</taxon>
        <taxon>Pseudomonadati</taxon>
        <taxon>Pseudomonadota</taxon>
        <taxon>Betaproteobacteria</taxon>
        <taxon>Neisseriales</taxon>
        <taxon>Neisseriaceae</taxon>
        <taxon>Snodgrassella</taxon>
    </lineage>
</organism>
<evidence type="ECO:0000313" key="1">
    <source>
        <dbReference type="EMBL" id="PIT56655.1"/>
    </source>
</evidence>
<accession>A0A2N9XZE7</accession>
<dbReference type="RefSeq" id="WP_100137091.1">
    <property type="nucleotide sequence ID" value="NZ_MEIS01000088.1"/>
</dbReference>
<name>A0A2N9XZE7_9NEIS</name>
<gene>
    <name evidence="1" type="ORF">BHC49_04425</name>
</gene>
<dbReference type="AlphaFoldDB" id="A0A2N9XZE7"/>